<protein>
    <submittedName>
        <fullName evidence="1">Uncharacterized protein</fullName>
    </submittedName>
</protein>
<dbReference type="AlphaFoldDB" id="A0A8G2C402"/>
<organism evidence="1 2">
    <name type="scientific">Desulfomicrobium norvegicum (strain DSM 1741 / NCIMB 8310)</name>
    <name type="common">Desulfovibrio baculatus (strain Norway 4)</name>
    <name type="synonym">Desulfovibrio desulfuricans (strain Norway 4)</name>
    <dbReference type="NCBI Taxonomy" id="52561"/>
    <lineage>
        <taxon>Bacteria</taxon>
        <taxon>Pseudomonadati</taxon>
        <taxon>Thermodesulfobacteriota</taxon>
        <taxon>Desulfovibrionia</taxon>
        <taxon>Desulfovibrionales</taxon>
        <taxon>Desulfomicrobiaceae</taxon>
        <taxon>Desulfomicrobium</taxon>
    </lineage>
</organism>
<keyword evidence="2" id="KW-1185">Reference proteome</keyword>
<name>A0A8G2C402_DESNO</name>
<comment type="caution">
    <text evidence="1">The sequence shown here is derived from an EMBL/GenBank/DDBJ whole genome shotgun (WGS) entry which is preliminary data.</text>
</comment>
<accession>A0A8G2C402</accession>
<sequence>MVVRQIFEVTEVLSKDGVFMMIPEVRICALWTNLKFDADQALKLYRKRGTREQLHGEFKIEMNAPG</sequence>
<dbReference type="EMBL" id="FOTO01000008">
    <property type="protein sequence ID" value="SFL89104.1"/>
    <property type="molecule type" value="Genomic_DNA"/>
</dbReference>
<gene>
    <name evidence="1" type="ORF">SAMN05421830_108139</name>
</gene>
<evidence type="ECO:0000313" key="2">
    <source>
        <dbReference type="Proteomes" id="UP000199581"/>
    </source>
</evidence>
<reference evidence="1 2" key="1">
    <citation type="submission" date="2016-10" db="EMBL/GenBank/DDBJ databases">
        <authorList>
            <person name="Varghese N."/>
            <person name="Submissions S."/>
        </authorList>
    </citation>
    <scope>NUCLEOTIDE SEQUENCE [LARGE SCALE GENOMIC DNA]</scope>
    <source>
        <strain evidence="1 2">DSM 1741</strain>
    </source>
</reference>
<dbReference type="Proteomes" id="UP000199581">
    <property type="component" value="Unassembled WGS sequence"/>
</dbReference>
<evidence type="ECO:0000313" key="1">
    <source>
        <dbReference type="EMBL" id="SFL89104.1"/>
    </source>
</evidence>
<proteinExistence type="predicted"/>